<reference evidence="3 4" key="1">
    <citation type="submission" date="2016-02" db="EMBL/GenBank/DDBJ databases">
        <title>Comparative genomic and transcriptomic foundation for Pichia pastoris.</title>
        <authorList>
            <person name="Love K.R."/>
            <person name="Shah K.A."/>
            <person name="Whittaker C.A."/>
            <person name="Wu J."/>
            <person name="Bartlett M.C."/>
            <person name="Ma D."/>
            <person name="Leeson R.L."/>
            <person name="Priest M."/>
            <person name="Young S.K."/>
            <person name="Love J.C."/>
        </authorList>
    </citation>
    <scope>NUCLEOTIDE SEQUENCE [LARGE SCALE GENOMIC DNA]</scope>
    <source>
        <strain evidence="3 4">ATCC 28485</strain>
    </source>
</reference>
<evidence type="ECO:0000259" key="2">
    <source>
        <dbReference type="Pfam" id="PF24492"/>
    </source>
</evidence>
<dbReference type="GO" id="GO:0060090">
    <property type="term" value="F:molecular adaptor activity"/>
    <property type="evidence" value="ECO:0007669"/>
    <property type="project" value="InterPro"/>
</dbReference>
<dbReference type="OrthoDB" id="16066at2759"/>
<evidence type="ECO:0000313" key="3">
    <source>
        <dbReference type="EMBL" id="ANZ77344.1"/>
    </source>
</evidence>
<dbReference type="Pfam" id="PF13001">
    <property type="entry name" value="ECM29_N"/>
    <property type="match status" value="1"/>
</dbReference>
<dbReference type="GO" id="GO:0043248">
    <property type="term" value="P:proteasome assembly"/>
    <property type="evidence" value="ECO:0007669"/>
    <property type="project" value="InterPro"/>
</dbReference>
<protein>
    <submittedName>
        <fullName evidence="3">BA75_04553T0</fullName>
    </submittedName>
</protein>
<dbReference type="InterPro" id="IPR011989">
    <property type="entry name" value="ARM-like"/>
</dbReference>
<dbReference type="SUPFAM" id="SSF48371">
    <property type="entry name" value="ARM repeat"/>
    <property type="match status" value="1"/>
</dbReference>
<dbReference type="InterPro" id="IPR024372">
    <property type="entry name" value="Ecm29_N"/>
</dbReference>
<keyword evidence="4" id="KW-1185">Reference proteome</keyword>
<dbReference type="Gene3D" id="1.25.10.10">
    <property type="entry name" value="Leucine-rich Repeat Variant"/>
    <property type="match status" value="2"/>
</dbReference>
<accession>A0A1B2JH11</accession>
<dbReference type="Pfam" id="PF24492">
    <property type="entry name" value="HEAT_ECM29"/>
    <property type="match status" value="1"/>
</dbReference>
<sequence>MSITLQAQLIWKLNYFVFRAPVYLHYFSIQFTGYQHLPLSIMVDLKAELSLLDQVELRLTLPETQEKFEKALSVFLCPLLLKFYLNESQIHVKLYKFLNHISTRYQSYPDLRLPLSKLLDQLESPTITKKYDDPELHEKGLISVASNTLIFVNKAIDRLNSQESKDYLDRLIQLITTIPNVLQLRYKLYNIVIKVLLKIGDLSDIKSNLSPELFQGFIDISHRFLLLPSLPTPETTTIPGISTESVLLFSKFTLDSTFTQNKIKLVDYFNFVNISNNLKVLPFLLASCASRDDVLVGNAETYLHRLQLPSNPDQYVLEVITDLLVGKNTPPLSDNSKYKLLSFICKIGNISALDISQFTSIALQGLQSDYDKLKDLSTRFIDKYINDSETSEKSIQSYKEISDLLIGNISTGALSEFQVSAQSISSSIRSLTTILTHYPQIFSDLAVLFKLVDIYKAYSDKEIKQYLRDSINTLVRSFRIADREKVAEYCISNLNQQADKDLSSILVNLLNRSLPFHDPRARVYTLITASEINQDFSQLSAFLNPYYFKLEVSNEDPKFPTFGDFISFVAGVSIPKPALFHVVSFAYNCLTVPYLKIELNENWESVLSSRQEDLAYILQKVAKHQPKSLETFSTLLCQTVCLNSTSISQKIRLFKMLLVATSNSETIALDTPSLLDPNFHIYNYELVDLVLLVTRPTSTSDTTLNYYLDVLNSVRECKKEKKVFDELVEPILASLDLLSKNSSNNEVNFHLHFLYLTLQKLSLFGVVSNKYLTMIFNQLIKDSVSLKLAINASSNGDYFTTLCYMVSDKSSFEHIVGLIGKMASNSLKKNDQLFIIGDALSIALNRRTALKALPLQSQLSFYETYFQKDLGVSFEPITESTEIILKDFIETLTLPFEDAHKDANFIISQSKLKAHTIWLFSLLGDILLTNSTKSLLVTVHLVFVRMLFNYYKGSSNVDYELIQECSLKGLFLLYTVSPFQKSLLEELQIAYNQNVNSNSRSVFQQVNQSNTTVSSKTFKELIRLSLELNNIRYVINFLNVLVGNAIIWSPIESYYHEQSQLQENFSFSEETNIKLISRLYPLQFFPDANVNLIIKKIWSSLYSTSDILEHSQIILETVIAGFKNKDWKIRSCSVLSLVELLNILKFCTYEQRLDQIIDISFRSLDDVKDSIRTESEKLNRKLIAVVINNISSTNSEDILNLIIPFLLSNKGLLSDSKDIQGFSLNTLLKLCSNDRISKHILKFIPELVTTLIQLISSLEPEMVNYLYLNASNYNVTTEQLDTQRLSMLNNSPVQDTIEKLVDLIDPYDEDLVDQFFQNFNKSIRRAVGLPSKVLGSKVLVYILLKKPAAVSTKNGDLLLKAAINQISDRNQAVSTAYAIAIGHVVRFASFKVVKTFMTGTLLSWYFESNINEDFSISRKRLLSSLVIDSVFKNSINIANSLRSLLLPLTFIGKHDINLEVAESFDHVWLDNANGLTSIKHYLKEICEMCLQRMSSQSHSIRQICAISVADACTKIDETPADFDSPLLTQIFEVLITASQGRSWGGKEVVIESLVSTAIKFKQMLQGPEFKSTILNVNTVLLKELQRSKKTKKYAIFLLSSVSRYISLYSSTEEVEDQSLTQQFLSIFEKVYKTSYLSIQDDNDLDEDGDIDMDAEGVKSQLFKKEESKVELLQSLADSFTIINSQTYNHQQLDLLLNYTLELLENNNTTGSTWRSQNCASMVLKKVLQVFNQSLQKDNGLLFSAELLNSLSNVWDRLWVVISDGSTVGNVQVMLVRTSHEFLKFLRRVKEFDGSIIGLVAKHQVLVTERLIGLSKSRTTSAILQKEIQTALE</sequence>
<evidence type="ECO:0000259" key="1">
    <source>
        <dbReference type="Pfam" id="PF13001"/>
    </source>
</evidence>
<name>A0A1B2JH11_PICPA</name>
<evidence type="ECO:0000313" key="4">
    <source>
        <dbReference type="Proteomes" id="UP000094565"/>
    </source>
</evidence>
<organism evidence="3 4">
    <name type="scientific">Komagataella pastoris</name>
    <name type="common">Yeast</name>
    <name type="synonym">Pichia pastoris</name>
    <dbReference type="NCBI Taxonomy" id="4922"/>
    <lineage>
        <taxon>Eukaryota</taxon>
        <taxon>Fungi</taxon>
        <taxon>Dikarya</taxon>
        <taxon>Ascomycota</taxon>
        <taxon>Saccharomycotina</taxon>
        <taxon>Pichiomycetes</taxon>
        <taxon>Pichiales</taxon>
        <taxon>Pichiaceae</taxon>
        <taxon>Komagataella</taxon>
    </lineage>
</organism>
<gene>
    <name evidence="3" type="primary">ECM29</name>
    <name evidence="3" type="ORF">ATY40_BA7504553</name>
</gene>
<dbReference type="Proteomes" id="UP000094565">
    <property type="component" value="Chromosome 4"/>
</dbReference>
<dbReference type="InterPro" id="IPR055443">
    <property type="entry name" value="HEAT_ECM29"/>
</dbReference>
<feature type="domain" description="Proteasome adapter and scaffold protein ECM29 HEAT-repeat" evidence="2">
    <location>
        <begin position="1242"/>
        <end position="1406"/>
    </location>
</feature>
<proteinExistence type="predicted"/>
<dbReference type="EMBL" id="CP014587">
    <property type="protein sequence ID" value="ANZ77344.1"/>
    <property type="molecule type" value="Genomic_DNA"/>
</dbReference>
<dbReference type="InterPro" id="IPR016024">
    <property type="entry name" value="ARM-type_fold"/>
</dbReference>
<feature type="domain" description="Proteasome component Ecm29 N-terminal" evidence="1">
    <location>
        <begin position="52"/>
        <end position="527"/>
    </location>
</feature>